<keyword evidence="6" id="KW-0238">DNA-binding</keyword>
<dbReference type="GO" id="GO:0003677">
    <property type="term" value="F:DNA binding"/>
    <property type="evidence" value="ECO:0007669"/>
    <property type="project" value="UniProtKB-KW"/>
</dbReference>
<dbReference type="InterPro" id="IPR014016">
    <property type="entry name" value="UvrD-like_ATP-bd"/>
</dbReference>
<dbReference type="CDD" id="cd17932">
    <property type="entry name" value="DEXQc_UvrD"/>
    <property type="match status" value="1"/>
</dbReference>
<dbReference type="Gene3D" id="1.10.486.10">
    <property type="entry name" value="PCRA, domain 4"/>
    <property type="match status" value="1"/>
</dbReference>
<name>A0A6J6BSV8_9ZZZZ</name>
<dbReference type="EMBL" id="CAEZTO010000030">
    <property type="protein sequence ID" value="CAB4577307.1"/>
    <property type="molecule type" value="Genomic_DNA"/>
</dbReference>
<dbReference type="EMBL" id="CAEZST010000003">
    <property type="protein sequence ID" value="CAB4541443.1"/>
    <property type="molecule type" value="Genomic_DNA"/>
</dbReference>
<evidence type="ECO:0000256" key="10">
    <source>
        <dbReference type="ARBA" id="ARBA00048988"/>
    </source>
</evidence>
<evidence type="ECO:0000256" key="2">
    <source>
        <dbReference type="ARBA" id="ARBA00022741"/>
    </source>
</evidence>
<dbReference type="GO" id="GO:0005829">
    <property type="term" value="C:cytosol"/>
    <property type="evidence" value="ECO:0007669"/>
    <property type="project" value="TreeGrafter"/>
</dbReference>
<dbReference type="Pfam" id="PF13361">
    <property type="entry name" value="UvrD_C"/>
    <property type="match status" value="1"/>
</dbReference>
<dbReference type="EC" id="5.6.2.4" evidence="9"/>
<evidence type="ECO:0000313" key="14">
    <source>
        <dbReference type="EMBL" id="CAB4577307.1"/>
    </source>
</evidence>
<dbReference type="GO" id="GO:0000725">
    <property type="term" value="P:recombinational repair"/>
    <property type="evidence" value="ECO:0007669"/>
    <property type="project" value="TreeGrafter"/>
</dbReference>
<evidence type="ECO:0000256" key="6">
    <source>
        <dbReference type="ARBA" id="ARBA00023125"/>
    </source>
</evidence>
<dbReference type="InterPro" id="IPR014017">
    <property type="entry name" value="DNA_helicase_UvrD-like_C"/>
</dbReference>
<feature type="domain" description="UvrD-like helicase C-terminal" evidence="12">
    <location>
        <begin position="311"/>
        <end position="584"/>
    </location>
</feature>
<comment type="catalytic activity">
    <reaction evidence="8">
        <text>Couples ATP hydrolysis with the unwinding of duplex DNA by translocating in the 3'-5' direction.</text>
        <dbReference type="EC" id="5.6.2.4"/>
    </reaction>
</comment>
<dbReference type="PANTHER" id="PTHR11070">
    <property type="entry name" value="UVRD / RECB / PCRA DNA HELICASE FAMILY MEMBER"/>
    <property type="match status" value="1"/>
</dbReference>
<keyword evidence="5" id="KW-0067">ATP-binding</keyword>
<dbReference type="FunFam" id="1.10.10.160:FF:000001">
    <property type="entry name" value="ATP-dependent DNA helicase"/>
    <property type="match status" value="1"/>
</dbReference>
<dbReference type="InterPro" id="IPR000212">
    <property type="entry name" value="DNA_helicase_UvrD/REP"/>
</dbReference>
<keyword evidence="2" id="KW-0547">Nucleotide-binding</keyword>
<comment type="catalytic activity">
    <reaction evidence="10">
        <text>ATP + H2O = ADP + phosphate + H(+)</text>
        <dbReference type="Rhea" id="RHEA:13065"/>
        <dbReference type="ChEBI" id="CHEBI:15377"/>
        <dbReference type="ChEBI" id="CHEBI:15378"/>
        <dbReference type="ChEBI" id="CHEBI:30616"/>
        <dbReference type="ChEBI" id="CHEBI:43474"/>
        <dbReference type="ChEBI" id="CHEBI:456216"/>
        <dbReference type="EC" id="5.6.2.4"/>
    </reaction>
</comment>
<evidence type="ECO:0000259" key="11">
    <source>
        <dbReference type="PROSITE" id="PS51198"/>
    </source>
</evidence>
<keyword evidence="3" id="KW-0378">Hydrolase</keyword>
<keyword evidence="4" id="KW-0347">Helicase</keyword>
<dbReference type="Gene3D" id="3.40.50.300">
    <property type="entry name" value="P-loop containing nucleotide triphosphate hydrolases"/>
    <property type="match status" value="2"/>
</dbReference>
<dbReference type="CDD" id="cd18807">
    <property type="entry name" value="SF1_C_UvrD"/>
    <property type="match status" value="1"/>
</dbReference>
<dbReference type="PROSITE" id="PS51217">
    <property type="entry name" value="UVRD_HELICASE_CTER"/>
    <property type="match status" value="1"/>
</dbReference>
<organism evidence="13">
    <name type="scientific">freshwater metagenome</name>
    <dbReference type="NCBI Taxonomy" id="449393"/>
    <lineage>
        <taxon>unclassified sequences</taxon>
        <taxon>metagenomes</taxon>
        <taxon>ecological metagenomes</taxon>
    </lineage>
</organism>
<dbReference type="InterPro" id="IPR013986">
    <property type="entry name" value="DExx_box_DNA_helicase_dom_sf"/>
</dbReference>
<accession>A0A6J6BSV8</accession>
<dbReference type="PROSITE" id="PS51198">
    <property type="entry name" value="UVRD_HELICASE_ATP_BIND"/>
    <property type="match status" value="1"/>
</dbReference>
<evidence type="ECO:0000256" key="1">
    <source>
        <dbReference type="ARBA" id="ARBA00009922"/>
    </source>
</evidence>
<evidence type="ECO:0000256" key="7">
    <source>
        <dbReference type="ARBA" id="ARBA00023235"/>
    </source>
</evidence>
<gene>
    <name evidence="13" type="ORF">UFOPK1503_00277</name>
    <name evidence="14" type="ORF">UFOPK1693_01097</name>
</gene>
<dbReference type="GO" id="GO:0005524">
    <property type="term" value="F:ATP binding"/>
    <property type="evidence" value="ECO:0007669"/>
    <property type="project" value="UniProtKB-KW"/>
</dbReference>
<dbReference type="SUPFAM" id="SSF52540">
    <property type="entry name" value="P-loop containing nucleoside triphosphate hydrolases"/>
    <property type="match status" value="1"/>
</dbReference>
<dbReference type="GO" id="GO:0043138">
    <property type="term" value="F:3'-5' DNA helicase activity"/>
    <property type="evidence" value="ECO:0007669"/>
    <property type="project" value="UniProtKB-EC"/>
</dbReference>
<dbReference type="InterPro" id="IPR027417">
    <property type="entry name" value="P-loop_NTPase"/>
</dbReference>
<dbReference type="Pfam" id="PF21196">
    <property type="entry name" value="PcrA_UvrD_tudor"/>
    <property type="match status" value="1"/>
</dbReference>
<evidence type="ECO:0000313" key="13">
    <source>
        <dbReference type="EMBL" id="CAB4541443.1"/>
    </source>
</evidence>
<sequence length="745" mass="83059">MLTSNNPDELLENLNPQQRAAVLHRGPALLIVAGAGSGKTRVLTHRIAHLLATKELWPSQILAITFTNKAANEMKLRVEELLGQVSEGMWIRTFHSACLQILRREAERLGHSSSFTVYDTGDSRALLRRLLREAGADDGDVKPQAAASVISNAKNELRDAEDFARNIDRSNPRERIIADVYAAYQAELLRNNAFDFDDLIVETVNLFRAFPEVRARYQKKFRHVLIDEYQDTNHAQYALIRELTKPLAKEHAIFDEKTGEQLPPADLTVVGDSDQSIYAFRGADIRNITEFERDFVGATTILLEQNYRSTQNILSGANAVIAQNPYRPQKNLWTDSGSGDPITLFTAFDERNEAAFVVDSIKTAHEEGINYRDMAVLYRTNALTISLENELKVQRIPYVVIGGLKFFERKEIKDALSYLAAIANVSDDEAIRRIINTPARGIGEKTEAKIAQFARKNDLSMRQALLQVGELGLGPKITSAVEQFGKLLNELDAMSATEGPADVLKQALIQSGYRTELEHSRDPQDEARLENLDALLGQLYDWQKDFPQGTVVDYLAEVTLASAQDELEDESGNLSLMTLHTAKGLEYDHVFIIGCEQGTLPHFRAFDEPGGLQEERRLMYVGMTRAKKKLHLSHALQRTVFGNTSSFLPSSFLADIPADLIEQQGQQRSVSATPVRKWQGSLTTTSIRDNKDLQLAVGERVSHETFGEGSVIAVSGEGPKQVAEVRFDGGLTKRLLTKMAPITKL</sequence>
<evidence type="ECO:0000256" key="9">
    <source>
        <dbReference type="ARBA" id="ARBA00034808"/>
    </source>
</evidence>
<dbReference type="GO" id="GO:0016787">
    <property type="term" value="F:hydrolase activity"/>
    <property type="evidence" value="ECO:0007669"/>
    <property type="project" value="UniProtKB-KW"/>
</dbReference>
<dbReference type="GO" id="GO:0033202">
    <property type="term" value="C:DNA helicase complex"/>
    <property type="evidence" value="ECO:0007669"/>
    <property type="project" value="TreeGrafter"/>
</dbReference>
<evidence type="ECO:0000256" key="8">
    <source>
        <dbReference type="ARBA" id="ARBA00034617"/>
    </source>
</evidence>
<comment type="similarity">
    <text evidence="1">Belongs to the helicase family. UvrD subfamily.</text>
</comment>
<proteinExistence type="inferred from homology"/>
<evidence type="ECO:0000256" key="3">
    <source>
        <dbReference type="ARBA" id="ARBA00022801"/>
    </source>
</evidence>
<dbReference type="Pfam" id="PF00580">
    <property type="entry name" value="UvrD-helicase"/>
    <property type="match status" value="1"/>
</dbReference>
<protein>
    <recommendedName>
        <fullName evidence="9">DNA 3'-5' helicase</fullName>
        <ecNumber evidence="9">5.6.2.4</ecNumber>
    </recommendedName>
</protein>
<dbReference type="AlphaFoldDB" id="A0A6J6BSV8"/>
<reference evidence="13" key="1">
    <citation type="submission" date="2020-05" db="EMBL/GenBank/DDBJ databases">
        <authorList>
            <person name="Chiriac C."/>
            <person name="Salcher M."/>
            <person name="Ghai R."/>
            <person name="Kavagutti S V."/>
        </authorList>
    </citation>
    <scope>NUCLEOTIDE SEQUENCE</scope>
</reference>
<evidence type="ECO:0000256" key="4">
    <source>
        <dbReference type="ARBA" id="ARBA00022806"/>
    </source>
</evidence>
<dbReference type="Gene3D" id="1.10.10.160">
    <property type="match status" value="1"/>
</dbReference>
<evidence type="ECO:0000259" key="12">
    <source>
        <dbReference type="PROSITE" id="PS51217"/>
    </source>
</evidence>
<feature type="domain" description="UvrD-like helicase ATP-binding" evidence="11">
    <location>
        <begin position="12"/>
        <end position="310"/>
    </location>
</feature>
<keyword evidence="7" id="KW-0413">Isomerase</keyword>
<evidence type="ECO:0000256" key="5">
    <source>
        <dbReference type="ARBA" id="ARBA00022840"/>
    </source>
</evidence>
<dbReference type="PANTHER" id="PTHR11070:SF2">
    <property type="entry name" value="ATP-DEPENDENT DNA HELICASE SRS2"/>
    <property type="match status" value="1"/>
</dbReference>